<dbReference type="GO" id="GO:0008270">
    <property type="term" value="F:zinc ion binding"/>
    <property type="evidence" value="ECO:0007669"/>
    <property type="project" value="UniProtKB-KW"/>
</dbReference>
<evidence type="ECO:0000256" key="4">
    <source>
        <dbReference type="PROSITE-ProRule" id="PRU00024"/>
    </source>
</evidence>
<organism evidence="7 8">
    <name type="scientific">Theobroma cacao</name>
    <name type="common">Cacao</name>
    <name type="synonym">Cocoa</name>
    <dbReference type="NCBI Taxonomy" id="3641"/>
    <lineage>
        <taxon>Eukaryota</taxon>
        <taxon>Viridiplantae</taxon>
        <taxon>Streptophyta</taxon>
        <taxon>Embryophyta</taxon>
        <taxon>Tracheophyta</taxon>
        <taxon>Spermatophyta</taxon>
        <taxon>Magnoliopsida</taxon>
        <taxon>eudicotyledons</taxon>
        <taxon>Gunneridae</taxon>
        <taxon>Pentapetalae</taxon>
        <taxon>rosids</taxon>
        <taxon>malvids</taxon>
        <taxon>Malvales</taxon>
        <taxon>Malvaceae</taxon>
        <taxon>Byttnerioideae</taxon>
        <taxon>Theobroma</taxon>
    </lineage>
</organism>
<dbReference type="PANTHER" id="PTHR31717:SF60">
    <property type="entry name" value="B-BOX TYPE ZINC FINGER FAMILY PROTEIN"/>
    <property type="match status" value="1"/>
</dbReference>
<dbReference type="PROSITE" id="PS50119">
    <property type="entry name" value="ZF_BBOX"/>
    <property type="match status" value="1"/>
</dbReference>
<evidence type="ECO:0000259" key="6">
    <source>
        <dbReference type="PROSITE" id="PS50119"/>
    </source>
</evidence>
<dbReference type="SMART" id="SM00336">
    <property type="entry name" value="BBOX"/>
    <property type="match status" value="1"/>
</dbReference>
<accession>A0A061GMY3</accession>
<evidence type="ECO:0000313" key="7">
    <source>
        <dbReference type="EMBL" id="EOY28479.1"/>
    </source>
</evidence>
<feature type="compositionally biased region" description="Low complexity" evidence="5">
    <location>
        <begin position="169"/>
        <end position="182"/>
    </location>
</feature>
<feature type="compositionally biased region" description="Acidic residues" evidence="5">
    <location>
        <begin position="132"/>
        <end position="163"/>
    </location>
</feature>
<feature type="compositionally biased region" description="Basic and acidic residues" evidence="5">
    <location>
        <begin position="205"/>
        <end position="218"/>
    </location>
</feature>
<dbReference type="InterPro" id="IPR000315">
    <property type="entry name" value="Znf_B-box"/>
</dbReference>
<protein>
    <submittedName>
        <fullName evidence="7">B-box type zinc finger family protein, putative isoform 1</fullName>
    </submittedName>
</protein>
<dbReference type="AlphaFoldDB" id="A0A061GMY3"/>
<feature type="compositionally biased region" description="Polar residues" evidence="5">
    <location>
        <begin position="186"/>
        <end position="200"/>
    </location>
</feature>
<sequence length="269" mass="29746">MGVELRCEDILELRNGTEHIGIKLSDAHGNSSLRAILSQNKKKKKMKKCELCNSLAKMYCESDLAILCWDCDSRVHGANFLVAKHLRTLLCHLCQSPTPWNGSGPKLGPTVSACDNCVNRNACREESNNEETHDEEDEDDDDDLDGEDDSEDDDGDNGDDEENQVVPWSSTPPDSSSSTSEECSTRFCSVQEGTSQSRTVLSLKRMRETEEPASRQADDPGCSFSPQHQTQNLSNESASFDPFRSLKDQKITARDSLKRLQKGVVAGAI</sequence>
<dbReference type="PANTHER" id="PTHR31717">
    <property type="entry name" value="ZINC FINGER PROTEIN CONSTANS-LIKE 10"/>
    <property type="match status" value="1"/>
</dbReference>
<keyword evidence="3" id="KW-0862">Zinc</keyword>
<dbReference type="InterPro" id="IPR049808">
    <property type="entry name" value="CONSTANS-like_Bbox1"/>
</dbReference>
<keyword evidence="8" id="KW-1185">Reference proteome</keyword>
<evidence type="ECO:0000256" key="2">
    <source>
        <dbReference type="ARBA" id="ARBA00022771"/>
    </source>
</evidence>
<evidence type="ECO:0000313" key="8">
    <source>
        <dbReference type="Proteomes" id="UP000026915"/>
    </source>
</evidence>
<feature type="region of interest" description="Disordered" evidence="5">
    <location>
        <begin position="125"/>
        <end position="241"/>
    </location>
</feature>
<keyword evidence="1" id="KW-0479">Metal-binding</keyword>
<proteinExistence type="predicted"/>
<dbReference type="Proteomes" id="UP000026915">
    <property type="component" value="Chromosome 6"/>
</dbReference>
<dbReference type="Gramene" id="EOY28479">
    <property type="protein sequence ID" value="EOY28479"/>
    <property type="gene ID" value="TCM_030024"/>
</dbReference>
<dbReference type="OMA" id="RGNENDQ"/>
<gene>
    <name evidence="7" type="ORF">TCM_030024</name>
</gene>
<keyword evidence="2 4" id="KW-0863">Zinc-finger</keyword>
<evidence type="ECO:0000256" key="3">
    <source>
        <dbReference type="ARBA" id="ARBA00022833"/>
    </source>
</evidence>
<dbReference type="STRING" id="3641.A0A061GMY3"/>
<feature type="compositionally biased region" description="Polar residues" evidence="5">
    <location>
        <begin position="224"/>
        <end position="238"/>
    </location>
</feature>
<name>A0A061GMY3_THECC</name>
<evidence type="ECO:0000256" key="1">
    <source>
        <dbReference type="ARBA" id="ARBA00022723"/>
    </source>
</evidence>
<dbReference type="InParanoid" id="A0A061GMY3"/>
<feature type="domain" description="B box-type" evidence="6">
    <location>
        <begin position="44"/>
        <end position="90"/>
    </location>
</feature>
<evidence type="ECO:0000256" key="5">
    <source>
        <dbReference type="SAM" id="MobiDB-lite"/>
    </source>
</evidence>
<dbReference type="Pfam" id="PF00643">
    <property type="entry name" value="zf-B_box"/>
    <property type="match status" value="1"/>
</dbReference>
<reference evidence="7 8" key="1">
    <citation type="journal article" date="2013" name="Genome Biol.">
        <title>The genome sequence of the most widely cultivated cacao type and its use to identify candidate genes regulating pod color.</title>
        <authorList>
            <person name="Motamayor J.C."/>
            <person name="Mockaitis K."/>
            <person name="Schmutz J."/>
            <person name="Haiminen N."/>
            <person name="Iii D.L."/>
            <person name="Cornejo O."/>
            <person name="Findley S.D."/>
            <person name="Zheng P."/>
            <person name="Utro F."/>
            <person name="Royaert S."/>
            <person name="Saski C."/>
            <person name="Jenkins J."/>
            <person name="Podicheti R."/>
            <person name="Zhao M."/>
            <person name="Scheffler B.E."/>
            <person name="Stack J.C."/>
            <person name="Feltus F.A."/>
            <person name="Mustiga G.M."/>
            <person name="Amores F."/>
            <person name="Phillips W."/>
            <person name="Marelli J.P."/>
            <person name="May G.D."/>
            <person name="Shapiro H."/>
            <person name="Ma J."/>
            <person name="Bustamante C.D."/>
            <person name="Schnell R.J."/>
            <person name="Main D."/>
            <person name="Gilbert D."/>
            <person name="Parida L."/>
            <person name="Kuhn D.N."/>
        </authorList>
    </citation>
    <scope>NUCLEOTIDE SEQUENCE [LARGE SCALE GENOMIC DNA]</scope>
    <source>
        <strain evidence="8">cv. Matina 1-6</strain>
    </source>
</reference>
<dbReference type="CDD" id="cd19821">
    <property type="entry name" value="Bbox1_BBX-like"/>
    <property type="match status" value="1"/>
</dbReference>
<dbReference type="eggNOG" id="ENOG502S0GS">
    <property type="taxonomic scope" value="Eukaryota"/>
</dbReference>
<dbReference type="EMBL" id="CM001884">
    <property type="protein sequence ID" value="EOY28479.1"/>
    <property type="molecule type" value="Genomic_DNA"/>
</dbReference>